<comment type="caution">
    <text evidence="2">The sequence shown here is derived from an EMBL/GenBank/DDBJ whole genome shotgun (WGS) entry which is preliminary data.</text>
</comment>
<reference evidence="2 3" key="1">
    <citation type="submission" date="2020-06" db="EMBL/GenBank/DDBJ databases">
        <title>High-quality draft genome of sulfate reducer Desulfobacter latus type strain AcrS2 isolated from marine sediment.</title>
        <authorList>
            <person name="Hoppe M."/>
            <person name="Larsen C.K."/>
            <person name="Marshall I.P.G."/>
            <person name="Schramm A."/>
            <person name="Marietou A.G."/>
        </authorList>
    </citation>
    <scope>NUCLEOTIDE SEQUENCE [LARGE SCALE GENOMIC DNA]</scope>
    <source>
        <strain evidence="2 3">AcRS2</strain>
    </source>
</reference>
<protein>
    <submittedName>
        <fullName evidence="2">Iron-sulfur cluster assembly scaffold protein</fullName>
    </submittedName>
</protein>
<evidence type="ECO:0000259" key="1">
    <source>
        <dbReference type="Pfam" id="PF01592"/>
    </source>
</evidence>
<organism evidence="2 3">
    <name type="scientific">Desulfobacter latus</name>
    <dbReference type="NCBI Taxonomy" id="2292"/>
    <lineage>
        <taxon>Bacteria</taxon>
        <taxon>Pseudomonadati</taxon>
        <taxon>Thermodesulfobacteriota</taxon>
        <taxon>Desulfobacteria</taxon>
        <taxon>Desulfobacterales</taxon>
        <taxon>Desulfobacteraceae</taxon>
        <taxon>Desulfobacter</taxon>
    </lineage>
</organism>
<name>A0A850T1F4_9BACT</name>
<dbReference type="AlphaFoldDB" id="A0A850T1F4"/>
<dbReference type="SUPFAM" id="SSF82649">
    <property type="entry name" value="SufE/NifU"/>
    <property type="match status" value="1"/>
</dbReference>
<evidence type="ECO:0000313" key="2">
    <source>
        <dbReference type="EMBL" id="NWH05543.1"/>
    </source>
</evidence>
<feature type="domain" description="NIF system FeS cluster assembly NifU N-terminal" evidence="1">
    <location>
        <begin position="20"/>
        <end position="137"/>
    </location>
</feature>
<dbReference type="RefSeq" id="WP_178367021.1">
    <property type="nucleotide sequence ID" value="NZ_JACADJ010000038.1"/>
</dbReference>
<dbReference type="GO" id="GO:0016226">
    <property type="term" value="P:iron-sulfur cluster assembly"/>
    <property type="evidence" value="ECO:0007669"/>
    <property type="project" value="InterPro"/>
</dbReference>
<dbReference type="Gene3D" id="3.90.1010.10">
    <property type="match status" value="1"/>
</dbReference>
<dbReference type="Pfam" id="PF01592">
    <property type="entry name" value="NifU_N"/>
    <property type="match status" value="1"/>
</dbReference>
<evidence type="ECO:0000313" key="3">
    <source>
        <dbReference type="Proteomes" id="UP000553343"/>
    </source>
</evidence>
<dbReference type="PANTHER" id="PTHR10093">
    <property type="entry name" value="IRON-SULFUR CLUSTER ASSEMBLY ENZYME NIFU HOMOLOG"/>
    <property type="match status" value="1"/>
</dbReference>
<dbReference type="GO" id="GO:0051536">
    <property type="term" value="F:iron-sulfur cluster binding"/>
    <property type="evidence" value="ECO:0007669"/>
    <property type="project" value="InterPro"/>
</dbReference>
<dbReference type="Proteomes" id="UP000553343">
    <property type="component" value="Unassembled WGS sequence"/>
</dbReference>
<keyword evidence="3" id="KW-1185">Reference proteome</keyword>
<dbReference type="CDD" id="cd06664">
    <property type="entry name" value="IscU_like"/>
    <property type="match status" value="1"/>
</dbReference>
<sequence length="141" mass="15532">MVTEITIQESERKMLSEAGYGEPAIDYYLEKKHMGAIEDANQISFKVGSCGDTMKIFLKVDENQIIQDAKYQIAGCAGAISAAMATVDLVKGKTVEQALQITDGDVFRVLESIPEKKHHCIQLAVKTMHLGLEEFQTAHVS</sequence>
<gene>
    <name evidence="2" type="ORF">HXW94_11175</name>
</gene>
<dbReference type="GO" id="GO:0005506">
    <property type="term" value="F:iron ion binding"/>
    <property type="evidence" value="ECO:0007669"/>
    <property type="project" value="InterPro"/>
</dbReference>
<dbReference type="InterPro" id="IPR002871">
    <property type="entry name" value="NIF_FeS_clus_asmbl_NifU_N"/>
</dbReference>
<accession>A0A850T1F4</accession>
<dbReference type="EMBL" id="JACADJ010000038">
    <property type="protein sequence ID" value="NWH05543.1"/>
    <property type="molecule type" value="Genomic_DNA"/>
</dbReference>
<proteinExistence type="predicted"/>